<dbReference type="InterPro" id="IPR002491">
    <property type="entry name" value="ABC_transptr_periplasmic_BD"/>
</dbReference>
<dbReference type="InterPro" id="IPR051313">
    <property type="entry name" value="Bact_iron-sidero_bind"/>
</dbReference>
<dbReference type="PANTHER" id="PTHR30532:SF26">
    <property type="entry name" value="IRON(3+)-HYDROXAMATE-BINDING PROTEIN FHUD"/>
    <property type="match status" value="1"/>
</dbReference>
<dbReference type="AlphaFoldDB" id="A0AAI8GSW6"/>
<feature type="domain" description="Fe/B12 periplasmic-binding" evidence="5">
    <location>
        <begin position="68"/>
        <end position="321"/>
    </location>
</feature>
<dbReference type="GO" id="GO:0030288">
    <property type="term" value="C:outer membrane-bounded periplasmic space"/>
    <property type="evidence" value="ECO:0007669"/>
    <property type="project" value="TreeGrafter"/>
</dbReference>
<sequence>MYIIDNVYQLESGKHNLKKLIIGLLSCILLLSACSNSSNDTKKSESNETKDYKLENGKTIQVPKKPKKIAVLTAFYVGDFIELGIKPIAVPDWAKESSIIKPHLDGVEFVGDGNVEQVAKQKPDLIIADSMDKNLKKYQKIAPTVPYTYTKYNHKEILTELGKLTGKEDKAKDWIDKWNKETAKDKNEIQSKVGDSTASVFEPDSKEIFIYESTWGRGLDIVHDAFGMPMTKEYEAKVKKGGKGYESISKEEISDYAGDYIFLSKPSYGNFDFEKTATWKNLDAVKNDRVITYKAEDYWFTDPLTLEQLRVKLKKEILKKAE</sequence>
<reference evidence="7" key="1">
    <citation type="submission" date="2017-06" db="EMBL/GenBank/DDBJ databases">
        <title>FDA dAtabase for Regulatory Grade micrObial Sequences (FDA-ARGOS): Supporting development and validation of Infectious Disease Dx tests.</title>
        <authorList>
            <person name="Goldberg B."/>
            <person name="Campos J."/>
            <person name="Tallon L."/>
            <person name="Sadzewicz L."/>
            <person name="Sengamalay N."/>
            <person name="Ott S."/>
            <person name="Godinez A."/>
            <person name="Nagaraj S."/>
            <person name="Vavikolanu K."/>
            <person name="Nadendla S."/>
            <person name="George J."/>
            <person name="Geyer C."/>
            <person name="Sichtig H."/>
        </authorList>
    </citation>
    <scope>NUCLEOTIDE SEQUENCE [LARGE SCALE GENOMIC DNA]</scope>
    <source>
        <strain evidence="7">FDAARGOS_285</strain>
    </source>
</reference>
<proteinExistence type="inferred from homology"/>
<dbReference type="PROSITE" id="PS50983">
    <property type="entry name" value="FE_B12_PBP"/>
    <property type="match status" value="1"/>
</dbReference>
<dbReference type="EMBL" id="CP022046">
    <property type="protein sequence ID" value="ASE33247.1"/>
    <property type="molecule type" value="Genomic_DNA"/>
</dbReference>
<dbReference type="RefSeq" id="WP_078355162.1">
    <property type="nucleotide sequence ID" value="NZ_CP022046.2"/>
</dbReference>
<evidence type="ECO:0000259" key="5">
    <source>
        <dbReference type="PROSITE" id="PS50983"/>
    </source>
</evidence>
<name>A0AAI8GSW6_MAMSC</name>
<comment type="similarity">
    <text evidence="2">Belongs to the bacterial solute-binding protein 8 family.</text>
</comment>
<dbReference type="GO" id="GO:1901678">
    <property type="term" value="P:iron coordination entity transport"/>
    <property type="evidence" value="ECO:0007669"/>
    <property type="project" value="UniProtKB-ARBA"/>
</dbReference>
<evidence type="ECO:0000256" key="4">
    <source>
        <dbReference type="ARBA" id="ARBA00022729"/>
    </source>
</evidence>
<dbReference type="KEGG" id="sscu:CEP64_01115"/>
<protein>
    <submittedName>
        <fullName evidence="6">Ferrichrome ABC transporter substrate-binding protein</fullName>
    </submittedName>
</protein>
<dbReference type="SUPFAM" id="SSF53807">
    <property type="entry name" value="Helical backbone' metal receptor"/>
    <property type="match status" value="1"/>
</dbReference>
<comment type="subcellular location">
    <subcellularLocation>
        <location evidence="1">Cell envelope</location>
    </subcellularLocation>
</comment>
<gene>
    <name evidence="6" type="ORF">CEP64_01115</name>
</gene>
<dbReference type="Gene3D" id="3.40.50.1980">
    <property type="entry name" value="Nitrogenase molybdenum iron protein domain"/>
    <property type="match status" value="2"/>
</dbReference>
<organism evidence="6 7">
    <name type="scientific">Mammaliicoccus sciuri</name>
    <name type="common">Staphylococcus sciuri</name>
    <dbReference type="NCBI Taxonomy" id="1296"/>
    <lineage>
        <taxon>Bacteria</taxon>
        <taxon>Bacillati</taxon>
        <taxon>Bacillota</taxon>
        <taxon>Bacilli</taxon>
        <taxon>Bacillales</taxon>
        <taxon>Staphylococcaceae</taxon>
        <taxon>Mammaliicoccus</taxon>
    </lineage>
</organism>
<evidence type="ECO:0000256" key="1">
    <source>
        <dbReference type="ARBA" id="ARBA00004196"/>
    </source>
</evidence>
<dbReference type="PANTHER" id="PTHR30532">
    <property type="entry name" value="IRON III DICITRATE-BINDING PERIPLASMIC PROTEIN"/>
    <property type="match status" value="1"/>
</dbReference>
<evidence type="ECO:0000313" key="6">
    <source>
        <dbReference type="EMBL" id="ASE33247.1"/>
    </source>
</evidence>
<keyword evidence="4" id="KW-0732">Signal</keyword>
<evidence type="ECO:0000313" key="7">
    <source>
        <dbReference type="Proteomes" id="UP000197058"/>
    </source>
</evidence>
<dbReference type="Proteomes" id="UP000197058">
    <property type="component" value="Chromosome"/>
</dbReference>
<evidence type="ECO:0000256" key="2">
    <source>
        <dbReference type="ARBA" id="ARBA00008814"/>
    </source>
</evidence>
<dbReference type="Pfam" id="PF01497">
    <property type="entry name" value="Peripla_BP_2"/>
    <property type="match status" value="1"/>
</dbReference>
<keyword evidence="3" id="KW-0813">Transport</keyword>
<evidence type="ECO:0000256" key="3">
    <source>
        <dbReference type="ARBA" id="ARBA00022448"/>
    </source>
</evidence>
<accession>A0AAI8GSW6</accession>